<dbReference type="Proteomes" id="UP000577891">
    <property type="component" value="Unassembled WGS sequence"/>
</dbReference>
<gene>
    <name evidence="1" type="ORF">HLH35_15890</name>
</gene>
<accession>A0A7W4P1A9</accession>
<evidence type="ECO:0000313" key="2">
    <source>
        <dbReference type="Proteomes" id="UP000577891"/>
    </source>
</evidence>
<dbReference type="RefSeq" id="WP_182980079.1">
    <property type="nucleotide sequence ID" value="NZ_BAABGB010000057.1"/>
</dbReference>
<proteinExistence type="predicted"/>
<evidence type="ECO:0000313" key="1">
    <source>
        <dbReference type="EMBL" id="MBB2173579.1"/>
    </source>
</evidence>
<organism evidence="1 2">
    <name type="scientific">Gluconacetobacter asukensis</name>
    <dbReference type="NCBI Taxonomy" id="1017181"/>
    <lineage>
        <taxon>Bacteria</taxon>
        <taxon>Pseudomonadati</taxon>
        <taxon>Pseudomonadota</taxon>
        <taxon>Alphaproteobacteria</taxon>
        <taxon>Acetobacterales</taxon>
        <taxon>Acetobacteraceae</taxon>
        <taxon>Gluconacetobacter</taxon>
    </lineage>
</organism>
<reference evidence="1 2" key="1">
    <citation type="submission" date="2020-04" db="EMBL/GenBank/DDBJ databases">
        <title>Description of novel Gluconacetobacter.</title>
        <authorList>
            <person name="Sombolestani A."/>
        </authorList>
    </citation>
    <scope>NUCLEOTIDE SEQUENCE [LARGE SCALE GENOMIC DNA]</scope>
    <source>
        <strain evidence="1 2">LMG 27724</strain>
    </source>
</reference>
<name>A0A7W4P1A9_9PROT</name>
<dbReference type="EMBL" id="JABEQE010000017">
    <property type="protein sequence ID" value="MBB2173579.1"/>
    <property type="molecule type" value="Genomic_DNA"/>
</dbReference>
<dbReference type="AlphaFoldDB" id="A0A7W4P1A9"/>
<keyword evidence="2" id="KW-1185">Reference proteome</keyword>
<sequence length="88" mass="9917">MIPSIQKKSFAAPIALMRPVREFEREQNIENKDLFRNGFVVAPDDSPRDVACLKSVSSLCLISWATQEAITLRPDKKPIELHRGVKAP</sequence>
<comment type="caution">
    <text evidence="1">The sequence shown here is derived from an EMBL/GenBank/DDBJ whole genome shotgun (WGS) entry which is preliminary data.</text>
</comment>
<protein>
    <submittedName>
        <fullName evidence="1">Uncharacterized protein</fullName>
    </submittedName>
</protein>